<accession>A0A449I5W9</accession>
<dbReference type="CDD" id="cd00009">
    <property type="entry name" value="AAA"/>
    <property type="match status" value="1"/>
</dbReference>
<dbReference type="PROSITE" id="PS50151">
    <property type="entry name" value="UVR"/>
    <property type="match status" value="1"/>
</dbReference>
<evidence type="ECO:0000313" key="12">
    <source>
        <dbReference type="Proteomes" id="UP000396835"/>
    </source>
</evidence>
<sequence>MNSQFSQRVSDIIAYSKEEANRLRNRYIGPEHILLGMLRDGGGKAIEILIRLDVDLQRIKNRLEGLLKDVEDETLLPDGDIPLSPISAKILKMCMLEARLLKSATADTEHVLLAILKDGDNLAATILEENQVDYQIVFEQISMKSPNPNAGMGLPQDDEEEEDDMSFSRESHGAESASSSTTQTTSRKSSNSTPVLDNFGIDMTKAAEEGKLDPVVGREREIERLAQILSRRKKNNPVLIGEPGVGKSAIVEGLALRIVQKKVSRILFEKRVVMLDMASVVAGTKYRGQFEERLRSIINELQKNPDIILFIDEIHTIVGAGAAAGSMDAANMLKPALARGEIQCIGATTLDEYRKNIEKDGALERRFQKVVVEPTTAEETLQILKNIKDKYEDHHNVTYTEEALEACVKLSGRYITDRNFPDKAIDAMDEAGSRMHLTNISVPKEVEEQEELIEKARNLKAEAVKSQNFELAASYRDREKELSVRLDEMKAEWEARLKDDRQMVGEEEIANVISMMSGVPVQRMAQAEGLKLANMKEELQSKVIAQDEAIEKLTKAILRSRVGLKDPNRPIGTFMFLGPTGVGKTHLAKQLAKYMFGSTDALIRIDMSEYMEKYTVSRMIGAAPGYVGYEEGGQLTEKVRRKPYSIVLLDEIEKAHSDVFNILLQVLDEGRLTDNYGRTVDFKNTVIIMTSNIGTRQLKEFGRGVGFTTQSRMSDNEHSRSVIQKALNKTFAPEFLNRLDEIITFDQLSLEAITKIVDIELKSLYERIEAIEYKLMVDEDAKKFLASKGYDVQFGARPLKRAIQSYLEDGLSELIVSAGLQPGDTVNVSVDAEKDALSIKKV</sequence>
<evidence type="ECO:0000259" key="10">
    <source>
        <dbReference type="PROSITE" id="PS51903"/>
    </source>
</evidence>
<dbReference type="PROSITE" id="PS51903">
    <property type="entry name" value="CLP_R"/>
    <property type="match status" value="1"/>
</dbReference>
<dbReference type="GO" id="GO:0005737">
    <property type="term" value="C:cytoplasm"/>
    <property type="evidence" value="ECO:0007669"/>
    <property type="project" value="TreeGrafter"/>
</dbReference>
<dbReference type="PROSITE" id="PS00870">
    <property type="entry name" value="CLPAB_1"/>
    <property type="match status" value="1"/>
</dbReference>
<dbReference type="Gene3D" id="3.40.50.300">
    <property type="entry name" value="P-loop containing nucleotide triphosphate hydrolases"/>
    <property type="match status" value="2"/>
</dbReference>
<evidence type="ECO:0000256" key="4">
    <source>
        <dbReference type="ARBA" id="ARBA00023186"/>
    </source>
</evidence>
<proteinExistence type="inferred from homology"/>
<name>A0A449I5W9_9BACE</name>
<dbReference type="RefSeq" id="WP_131752637.1">
    <property type="nucleotide sequence ID" value="NZ_CAACYH010000004.1"/>
</dbReference>
<feature type="domain" description="UVR" evidence="9">
    <location>
        <begin position="450"/>
        <end position="485"/>
    </location>
</feature>
<dbReference type="InterPro" id="IPR003593">
    <property type="entry name" value="AAA+_ATPase"/>
</dbReference>
<evidence type="ECO:0000256" key="1">
    <source>
        <dbReference type="ARBA" id="ARBA00022737"/>
    </source>
</evidence>
<dbReference type="PRINTS" id="PR00300">
    <property type="entry name" value="CLPPROTEASEA"/>
</dbReference>
<dbReference type="InterPro" id="IPR028299">
    <property type="entry name" value="ClpA/B_CS2"/>
</dbReference>
<dbReference type="InterPro" id="IPR027417">
    <property type="entry name" value="P-loop_NTPase"/>
</dbReference>
<dbReference type="InterPro" id="IPR036628">
    <property type="entry name" value="Clp_N_dom_sf"/>
</dbReference>
<feature type="region of interest" description="Disordered" evidence="8">
    <location>
        <begin position="145"/>
        <end position="197"/>
    </location>
</feature>
<dbReference type="Gene3D" id="4.10.860.10">
    <property type="entry name" value="UVR domain"/>
    <property type="match status" value="1"/>
</dbReference>
<dbReference type="Gene3D" id="1.10.1780.10">
    <property type="entry name" value="Clp, N-terminal domain"/>
    <property type="match status" value="1"/>
</dbReference>
<dbReference type="InterPro" id="IPR001943">
    <property type="entry name" value="UVR_dom"/>
</dbReference>
<dbReference type="EMBL" id="CAACYH010000004">
    <property type="protein sequence ID" value="VFB14821.1"/>
    <property type="molecule type" value="Genomic_DNA"/>
</dbReference>
<dbReference type="PANTHER" id="PTHR11638:SF18">
    <property type="entry name" value="HEAT SHOCK PROTEIN 104"/>
    <property type="match status" value="1"/>
</dbReference>
<dbReference type="PANTHER" id="PTHR11638">
    <property type="entry name" value="ATP-DEPENDENT CLP PROTEASE"/>
    <property type="match status" value="1"/>
</dbReference>
<reference evidence="11 12" key="1">
    <citation type="submission" date="2019-02" db="EMBL/GenBank/DDBJ databases">
        <authorList>
            <consortium name="Pathogen Informatics"/>
        </authorList>
    </citation>
    <scope>NUCLEOTIDE SEQUENCE [LARGE SCALE GENOMIC DNA]</scope>
    <source>
        <strain evidence="11 12">3012STDY7078512</strain>
    </source>
</reference>
<dbReference type="InterPro" id="IPR050130">
    <property type="entry name" value="ClpA_ClpB"/>
</dbReference>
<dbReference type="SMART" id="SM01086">
    <property type="entry name" value="ClpB_D2-small"/>
    <property type="match status" value="1"/>
</dbReference>
<dbReference type="Pfam" id="PF00004">
    <property type="entry name" value="AAA"/>
    <property type="match status" value="1"/>
</dbReference>
<evidence type="ECO:0000256" key="6">
    <source>
        <dbReference type="RuleBase" id="RU004432"/>
    </source>
</evidence>
<evidence type="ECO:0000256" key="7">
    <source>
        <dbReference type="SAM" id="Coils"/>
    </source>
</evidence>
<feature type="compositionally biased region" description="Acidic residues" evidence="8">
    <location>
        <begin position="156"/>
        <end position="165"/>
    </location>
</feature>
<feature type="domain" description="Clp R" evidence="10">
    <location>
        <begin position="1"/>
        <end position="149"/>
    </location>
</feature>
<dbReference type="Gene3D" id="1.10.8.60">
    <property type="match status" value="2"/>
</dbReference>
<dbReference type="InterPro" id="IPR041546">
    <property type="entry name" value="ClpA/ClpB_AAA_lid"/>
</dbReference>
<dbReference type="Proteomes" id="UP000396835">
    <property type="component" value="Unassembled WGS sequence"/>
</dbReference>
<evidence type="ECO:0000256" key="3">
    <source>
        <dbReference type="ARBA" id="ARBA00022840"/>
    </source>
</evidence>
<feature type="coiled-coil region" evidence="7">
    <location>
        <begin position="442"/>
        <end position="492"/>
    </location>
</feature>
<feature type="compositionally biased region" description="Low complexity" evidence="8">
    <location>
        <begin position="176"/>
        <end position="193"/>
    </location>
</feature>
<evidence type="ECO:0000259" key="9">
    <source>
        <dbReference type="PROSITE" id="PS50151"/>
    </source>
</evidence>
<dbReference type="GO" id="GO:0005524">
    <property type="term" value="F:ATP binding"/>
    <property type="evidence" value="ECO:0007669"/>
    <property type="project" value="UniProtKB-KW"/>
</dbReference>
<protein>
    <submittedName>
        <fullName evidence="11">ATPase AAA</fullName>
    </submittedName>
</protein>
<feature type="coiled-coil region" evidence="7">
    <location>
        <begin position="49"/>
        <end position="76"/>
    </location>
</feature>
<evidence type="ECO:0000256" key="8">
    <source>
        <dbReference type="SAM" id="MobiDB-lite"/>
    </source>
</evidence>
<gene>
    <name evidence="11" type="primary">clpC</name>
    <name evidence="11" type="ORF">NCTC7812_02388</name>
</gene>
<keyword evidence="7" id="KW-0175">Coiled coil</keyword>
<keyword evidence="4 6" id="KW-0143">Chaperone</keyword>
<keyword evidence="1 5" id="KW-0677">Repeat</keyword>
<dbReference type="Pfam" id="PF17871">
    <property type="entry name" value="AAA_lid_9"/>
    <property type="match status" value="1"/>
</dbReference>
<dbReference type="InterPro" id="IPR003959">
    <property type="entry name" value="ATPase_AAA_core"/>
</dbReference>
<dbReference type="PROSITE" id="PS00871">
    <property type="entry name" value="CLPAB_2"/>
    <property type="match status" value="1"/>
</dbReference>
<dbReference type="FunFam" id="3.40.50.300:FF:000025">
    <property type="entry name" value="ATP-dependent Clp protease subunit"/>
    <property type="match status" value="1"/>
</dbReference>
<dbReference type="InterPro" id="IPR018368">
    <property type="entry name" value="ClpA/B_CS1"/>
</dbReference>
<evidence type="ECO:0000256" key="5">
    <source>
        <dbReference type="PROSITE-ProRule" id="PRU01251"/>
    </source>
</evidence>
<dbReference type="SUPFAM" id="SSF81923">
    <property type="entry name" value="Double Clp-N motif"/>
    <property type="match status" value="1"/>
</dbReference>
<dbReference type="FunFam" id="3.40.50.300:FF:000010">
    <property type="entry name" value="Chaperone clpB 1, putative"/>
    <property type="match status" value="1"/>
</dbReference>
<dbReference type="GO" id="GO:0034605">
    <property type="term" value="P:cellular response to heat"/>
    <property type="evidence" value="ECO:0007669"/>
    <property type="project" value="TreeGrafter"/>
</dbReference>
<keyword evidence="2 6" id="KW-0547">Nucleotide-binding</keyword>
<dbReference type="Pfam" id="PF10431">
    <property type="entry name" value="ClpB_D2-small"/>
    <property type="match status" value="1"/>
</dbReference>
<dbReference type="InterPro" id="IPR001270">
    <property type="entry name" value="ClpA/B"/>
</dbReference>
<dbReference type="GO" id="GO:0016887">
    <property type="term" value="F:ATP hydrolysis activity"/>
    <property type="evidence" value="ECO:0007669"/>
    <property type="project" value="InterPro"/>
</dbReference>
<dbReference type="InterPro" id="IPR004176">
    <property type="entry name" value="Clp_R_N"/>
</dbReference>
<dbReference type="AlphaFoldDB" id="A0A449I5W9"/>
<dbReference type="SMART" id="SM00382">
    <property type="entry name" value="AAA"/>
    <property type="match status" value="2"/>
</dbReference>
<dbReference type="OrthoDB" id="9803641at2"/>
<dbReference type="InterPro" id="IPR019489">
    <property type="entry name" value="Clp_ATPase_C"/>
</dbReference>
<dbReference type="Pfam" id="PF07724">
    <property type="entry name" value="AAA_2"/>
    <property type="match status" value="1"/>
</dbReference>
<keyword evidence="3 6" id="KW-0067">ATP-binding</keyword>
<dbReference type="SUPFAM" id="SSF52540">
    <property type="entry name" value="P-loop containing nucleoside triphosphate hydrolases"/>
    <property type="match status" value="2"/>
</dbReference>
<evidence type="ECO:0000313" key="11">
    <source>
        <dbReference type="EMBL" id="VFB14821.1"/>
    </source>
</evidence>
<comment type="similarity">
    <text evidence="6">Belongs to the ClpA/ClpB family.</text>
</comment>
<dbReference type="CDD" id="cd19499">
    <property type="entry name" value="RecA-like_ClpB_Hsp104-like"/>
    <property type="match status" value="1"/>
</dbReference>
<organism evidence="11 12">
    <name type="scientific">Prevotella heparinolytica</name>
    <dbReference type="NCBI Taxonomy" id="28113"/>
    <lineage>
        <taxon>Bacteria</taxon>
        <taxon>Pseudomonadati</taxon>
        <taxon>Bacteroidota</taxon>
        <taxon>Bacteroidia</taxon>
        <taxon>Bacteroidales</taxon>
        <taxon>Bacteroidaceae</taxon>
        <taxon>Bacteroides</taxon>
    </lineage>
</organism>
<dbReference type="Pfam" id="PF02861">
    <property type="entry name" value="Clp_N"/>
    <property type="match status" value="1"/>
</dbReference>
<evidence type="ECO:0000256" key="2">
    <source>
        <dbReference type="ARBA" id="ARBA00022741"/>
    </source>
</evidence>